<dbReference type="PANTHER" id="PTHR24300">
    <property type="entry name" value="CYTOCHROME P450 508A4-RELATED"/>
    <property type="match status" value="1"/>
</dbReference>
<dbReference type="PRINTS" id="PR00463">
    <property type="entry name" value="EP450I"/>
</dbReference>
<keyword evidence="3 8" id="KW-0349">Heme</keyword>
<dbReference type="GO" id="GO:0006082">
    <property type="term" value="P:organic acid metabolic process"/>
    <property type="evidence" value="ECO:0007669"/>
    <property type="project" value="TreeGrafter"/>
</dbReference>
<dbReference type="AlphaFoldDB" id="A0A8J5MZY5"/>
<dbReference type="GO" id="GO:0005737">
    <property type="term" value="C:cytoplasm"/>
    <property type="evidence" value="ECO:0007669"/>
    <property type="project" value="TreeGrafter"/>
</dbReference>
<evidence type="ECO:0000256" key="10">
    <source>
        <dbReference type="SAM" id="MobiDB-lite"/>
    </source>
</evidence>
<name>A0A8J5MZY5_HOMAM</name>
<evidence type="ECO:0000256" key="5">
    <source>
        <dbReference type="ARBA" id="ARBA00023002"/>
    </source>
</evidence>
<organism evidence="12 13">
    <name type="scientific">Homarus americanus</name>
    <name type="common">American lobster</name>
    <dbReference type="NCBI Taxonomy" id="6706"/>
    <lineage>
        <taxon>Eukaryota</taxon>
        <taxon>Metazoa</taxon>
        <taxon>Ecdysozoa</taxon>
        <taxon>Arthropoda</taxon>
        <taxon>Crustacea</taxon>
        <taxon>Multicrustacea</taxon>
        <taxon>Malacostraca</taxon>
        <taxon>Eumalacostraca</taxon>
        <taxon>Eucarida</taxon>
        <taxon>Decapoda</taxon>
        <taxon>Pleocyemata</taxon>
        <taxon>Astacidea</taxon>
        <taxon>Nephropoidea</taxon>
        <taxon>Nephropidae</taxon>
        <taxon>Homarus</taxon>
    </lineage>
</organism>
<accession>A0A8J5MZY5</accession>
<comment type="caution">
    <text evidence="12">The sequence shown here is derived from an EMBL/GenBank/DDBJ whole genome shotgun (WGS) entry which is preliminary data.</text>
</comment>
<evidence type="ECO:0000256" key="4">
    <source>
        <dbReference type="ARBA" id="ARBA00022723"/>
    </source>
</evidence>
<evidence type="ECO:0000256" key="3">
    <source>
        <dbReference type="ARBA" id="ARBA00022617"/>
    </source>
</evidence>
<dbReference type="Gene3D" id="1.10.630.10">
    <property type="entry name" value="Cytochrome P450"/>
    <property type="match status" value="2"/>
</dbReference>
<gene>
    <name evidence="12" type="primary">CYP15A1-L2</name>
    <name evidence="12" type="ORF">Hamer_G016103</name>
</gene>
<sequence length="481" mass="55087">MWSTVTLLVTVLVILLVRMCRKPSGFPPVPVLGSIPFMLPDATKAFQNWQKKFGNIVGMKMFNTWCIILYDTSIIKEALGSHAFSDRSNFPLFLIRNEMITGGSEEPLGILSTNGDTWKTQRRFTLRTLKDFGFGKQSLEPIIREELEELMADLTLQEGQKVQVKSLFDRSIINVLWATVTGKRFSLADTRLVKLSNKVSSMMQNFKPFHPAFRWRWVRKFFPNLKIFKITEGYIVDILGFIEEELESFQEKLNSGCEVSRNSFVGAYLQEMKAAIEEKESDEEGEGCVNHSLLHIHHLKAIVVELFIGGSDTTSSTLGWAIYLLASNPEIQQRVQEELDRCTLHDGHHIRGAESGRHLSPRCSSPDQPDHYPTRSHHTQENPDLWQFPDKFYPQHFLTPEGTLRKHEYFLPFGTGKRVCLGESLARLQLFLFFTTLVHRFSWRLTDDPVVFKTKGITNAPPDCSVFATKRNLPDQETLEA</sequence>
<proteinExistence type="inferred from homology"/>
<evidence type="ECO:0000256" key="9">
    <source>
        <dbReference type="RuleBase" id="RU000461"/>
    </source>
</evidence>
<dbReference type="GO" id="GO:0006805">
    <property type="term" value="P:xenobiotic metabolic process"/>
    <property type="evidence" value="ECO:0007669"/>
    <property type="project" value="TreeGrafter"/>
</dbReference>
<keyword evidence="13" id="KW-1185">Reference proteome</keyword>
<dbReference type="SUPFAM" id="SSF48264">
    <property type="entry name" value="Cytochrome P450"/>
    <property type="match status" value="1"/>
</dbReference>
<keyword evidence="6 8" id="KW-0408">Iron</keyword>
<dbReference type="PRINTS" id="PR00385">
    <property type="entry name" value="P450"/>
</dbReference>
<dbReference type="InterPro" id="IPR050182">
    <property type="entry name" value="Cytochrome_P450_fam2"/>
</dbReference>
<dbReference type="GO" id="GO:0005506">
    <property type="term" value="F:iron ion binding"/>
    <property type="evidence" value="ECO:0007669"/>
    <property type="project" value="InterPro"/>
</dbReference>
<feature type="compositionally biased region" description="Basic and acidic residues" evidence="10">
    <location>
        <begin position="368"/>
        <end position="380"/>
    </location>
</feature>
<evidence type="ECO:0000256" key="2">
    <source>
        <dbReference type="ARBA" id="ARBA00010617"/>
    </source>
</evidence>
<dbReference type="Proteomes" id="UP000747542">
    <property type="component" value="Unassembled WGS sequence"/>
</dbReference>
<evidence type="ECO:0000256" key="11">
    <source>
        <dbReference type="SAM" id="SignalP"/>
    </source>
</evidence>
<feature type="chain" id="PRO_5035178739" evidence="11">
    <location>
        <begin position="26"/>
        <end position="481"/>
    </location>
</feature>
<evidence type="ECO:0000256" key="6">
    <source>
        <dbReference type="ARBA" id="ARBA00023004"/>
    </source>
</evidence>
<evidence type="ECO:0000313" key="12">
    <source>
        <dbReference type="EMBL" id="KAG7170300.1"/>
    </source>
</evidence>
<keyword evidence="5 9" id="KW-0560">Oxidoreductase</keyword>
<evidence type="ECO:0000256" key="1">
    <source>
        <dbReference type="ARBA" id="ARBA00001971"/>
    </source>
</evidence>
<dbReference type="InterPro" id="IPR002401">
    <property type="entry name" value="Cyt_P450_E_grp-I"/>
</dbReference>
<evidence type="ECO:0000256" key="7">
    <source>
        <dbReference type="ARBA" id="ARBA00023033"/>
    </source>
</evidence>
<dbReference type="GO" id="GO:0020037">
    <property type="term" value="F:heme binding"/>
    <property type="evidence" value="ECO:0007669"/>
    <property type="project" value="InterPro"/>
</dbReference>
<reference evidence="12" key="1">
    <citation type="journal article" date="2021" name="Sci. Adv.">
        <title>The American lobster genome reveals insights on longevity, neural, and immune adaptations.</title>
        <authorList>
            <person name="Polinski J.M."/>
            <person name="Zimin A.V."/>
            <person name="Clark K.F."/>
            <person name="Kohn A.B."/>
            <person name="Sadowski N."/>
            <person name="Timp W."/>
            <person name="Ptitsyn A."/>
            <person name="Khanna P."/>
            <person name="Romanova D.Y."/>
            <person name="Williams P."/>
            <person name="Greenwood S.J."/>
            <person name="Moroz L.L."/>
            <person name="Walt D.R."/>
            <person name="Bodnar A.G."/>
        </authorList>
    </citation>
    <scope>NUCLEOTIDE SEQUENCE</scope>
    <source>
        <strain evidence="12">GMGI-L3</strain>
    </source>
</reference>
<keyword evidence="7 9" id="KW-0503">Monooxygenase</keyword>
<evidence type="ECO:0000313" key="13">
    <source>
        <dbReference type="Proteomes" id="UP000747542"/>
    </source>
</evidence>
<protein>
    <submittedName>
        <fullName evidence="12">Methyl farnesoate epoxidase-like 2</fullName>
    </submittedName>
</protein>
<keyword evidence="4 8" id="KW-0479">Metal-binding</keyword>
<dbReference type="InterPro" id="IPR036396">
    <property type="entry name" value="Cyt_P450_sf"/>
</dbReference>
<dbReference type="PANTHER" id="PTHR24300:SF376">
    <property type="entry name" value="CYTOCHROME P450 15A1"/>
    <property type="match status" value="1"/>
</dbReference>
<dbReference type="GO" id="GO:0008395">
    <property type="term" value="F:steroid hydroxylase activity"/>
    <property type="evidence" value="ECO:0007669"/>
    <property type="project" value="TreeGrafter"/>
</dbReference>
<feature type="region of interest" description="Disordered" evidence="10">
    <location>
        <begin position="351"/>
        <end position="380"/>
    </location>
</feature>
<evidence type="ECO:0000256" key="8">
    <source>
        <dbReference type="PIRSR" id="PIRSR602401-1"/>
    </source>
</evidence>
<dbReference type="PROSITE" id="PS00086">
    <property type="entry name" value="CYTOCHROME_P450"/>
    <property type="match status" value="1"/>
</dbReference>
<keyword evidence="11" id="KW-0732">Signal</keyword>
<comment type="similarity">
    <text evidence="2 9">Belongs to the cytochrome P450 family.</text>
</comment>
<dbReference type="GO" id="GO:0016712">
    <property type="term" value="F:oxidoreductase activity, acting on paired donors, with incorporation or reduction of molecular oxygen, reduced flavin or flavoprotein as one donor, and incorporation of one atom of oxygen"/>
    <property type="evidence" value="ECO:0007669"/>
    <property type="project" value="TreeGrafter"/>
</dbReference>
<feature type="binding site" description="axial binding residue" evidence="8">
    <location>
        <position position="420"/>
    </location>
    <ligand>
        <name>heme</name>
        <dbReference type="ChEBI" id="CHEBI:30413"/>
    </ligand>
    <ligandPart>
        <name>Fe</name>
        <dbReference type="ChEBI" id="CHEBI:18248"/>
    </ligandPart>
</feature>
<dbReference type="EMBL" id="JAHLQT010014436">
    <property type="protein sequence ID" value="KAG7170300.1"/>
    <property type="molecule type" value="Genomic_DNA"/>
</dbReference>
<dbReference type="Pfam" id="PF00067">
    <property type="entry name" value="p450"/>
    <property type="match status" value="2"/>
</dbReference>
<feature type="signal peptide" evidence="11">
    <location>
        <begin position="1"/>
        <end position="25"/>
    </location>
</feature>
<comment type="cofactor">
    <cofactor evidence="1 8">
        <name>heme</name>
        <dbReference type="ChEBI" id="CHEBI:30413"/>
    </cofactor>
</comment>
<dbReference type="InterPro" id="IPR017972">
    <property type="entry name" value="Cyt_P450_CS"/>
</dbReference>
<dbReference type="InterPro" id="IPR001128">
    <property type="entry name" value="Cyt_P450"/>
</dbReference>